<name>A0A9W8MVF4_9AGAR</name>
<evidence type="ECO:0000259" key="2">
    <source>
        <dbReference type="Pfam" id="PF13449"/>
    </source>
</evidence>
<feature type="signal peptide" evidence="1">
    <location>
        <begin position="1"/>
        <end position="23"/>
    </location>
</feature>
<dbReference type="PANTHER" id="PTHR37957">
    <property type="entry name" value="BLR7070 PROTEIN"/>
    <property type="match status" value="1"/>
</dbReference>
<evidence type="ECO:0000313" key="4">
    <source>
        <dbReference type="Proteomes" id="UP001148786"/>
    </source>
</evidence>
<dbReference type="Pfam" id="PF13449">
    <property type="entry name" value="Phytase-like"/>
    <property type="match status" value="1"/>
</dbReference>
<dbReference type="SUPFAM" id="SSF63829">
    <property type="entry name" value="Calcium-dependent phosphotriesterase"/>
    <property type="match status" value="1"/>
</dbReference>
<dbReference type="InterPro" id="IPR027372">
    <property type="entry name" value="Phytase-like_dom"/>
</dbReference>
<gene>
    <name evidence="3" type="ORF">NLJ89_g7041</name>
</gene>
<protein>
    <recommendedName>
        <fullName evidence="2">Phytase-like domain-containing protein</fullName>
    </recommendedName>
</protein>
<reference evidence="3" key="1">
    <citation type="submission" date="2022-07" db="EMBL/GenBank/DDBJ databases">
        <title>Genome Sequence of Agrocybe chaxingu.</title>
        <authorList>
            <person name="Buettner E."/>
        </authorList>
    </citation>
    <scope>NUCLEOTIDE SEQUENCE</scope>
    <source>
        <strain evidence="3">MP-N11</strain>
    </source>
</reference>
<accession>A0A9W8MVF4</accession>
<evidence type="ECO:0000256" key="1">
    <source>
        <dbReference type="SAM" id="SignalP"/>
    </source>
</evidence>
<dbReference type="AlphaFoldDB" id="A0A9W8MVF4"/>
<organism evidence="3 4">
    <name type="scientific">Agrocybe chaxingu</name>
    <dbReference type="NCBI Taxonomy" id="84603"/>
    <lineage>
        <taxon>Eukaryota</taxon>
        <taxon>Fungi</taxon>
        <taxon>Dikarya</taxon>
        <taxon>Basidiomycota</taxon>
        <taxon>Agaricomycotina</taxon>
        <taxon>Agaricomycetes</taxon>
        <taxon>Agaricomycetidae</taxon>
        <taxon>Agaricales</taxon>
        <taxon>Agaricineae</taxon>
        <taxon>Strophariaceae</taxon>
        <taxon>Agrocybe</taxon>
    </lineage>
</organism>
<proteinExistence type="predicted"/>
<dbReference type="EMBL" id="JANKHO010000802">
    <property type="protein sequence ID" value="KAJ3506125.1"/>
    <property type="molecule type" value="Genomic_DNA"/>
</dbReference>
<keyword evidence="1" id="KW-0732">Signal</keyword>
<dbReference type="OrthoDB" id="425936at2759"/>
<dbReference type="PANTHER" id="PTHR37957:SF1">
    <property type="entry name" value="PHYTASE-LIKE DOMAIN-CONTAINING PROTEIN"/>
    <property type="match status" value="1"/>
</dbReference>
<sequence>MILLAPLTLTVVVALSLETATTSTTNGSSGTLASIVSSTTLDGKMYLNKGIVGFGYILSNFRESTGDTLGGFGSAIALKRGTWRKKGGKFYASSLVQIAGTTCMFFLFGTSSKLTEGASTLRVATINYQARQHEIDFVLSPYYESANQTLEDGARSLQLQYRKTTLQYDHQHKTTSGLDPNAVREAQRGLELNPLRDPEMPVVAKEDDRLSLDVEGLVTNKDGSYWISDEYGPYIYRFSASGLLLQTIQPPAAVLPRDASGQLNFTSAVDPATGRKPNQGFESLAFDPSTSTLYAMLQSATIQDGGSSKSTSRHTRLFAYDVSHHITPRLKGEWVVPLPQSAKGNTLSCSEIHWVGDGKFLALSRDGDGRGGDDAKSKYKQADLFSIVHATDIHGTKYDDPANPISPSGVLDPAITPAAYVPFVNYLDAVQLAKFGLHNGKPDDSALVASKWESLALAPIGDPALPNDYFMITAADNDFISTDGVALGQPFDAGIDVDNQILVFRVTLPTLKKKLVDDYLGI</sequence>
<feature type="domain" description="Phytase-like" evidence="2">
    <location>
        <begin position="193"/>
        <end position="412"/>
    </location>
</feature>
<evidence type="ECO:0000313" key="3">
    <source>
        <dbReference type="EMBL" id="KAJ3506125.1"/>
    </source>
</evidence>
<keyword evidence="4" id="KW-1185">Reference proteome</keyword>
<comment type="caution">
    <text evidence="3">The sequence shown here is derived from an EMBL/GenBank/DDBJ whole genome shotgun (WGS) entry which is preliminary data.</text>
</comment>
<dbReference type="Proteomes" id="UP001148786">
    <property type="component" value="Unassembled WGS sequence"/>
</dbReference>
<feature type="chain" id="PRO_5040766327" description="Phytase-like domain-containing protein" evidence="1">
    <location>
        <begin position="24"/>
        <end position="522"/>
    </location>
</feature>